<evidence type="ECO:0000256" key="1">
    <source>
        <dbReference type="SAM" id="Phobius"/>
    </source>
</evidence>
<feature type="transmembrane region" description="Helical" evidence="1">
    <location>
        <begin position="15"/>
        <end position="32"/>
    </location>
</feature>
<accession>A0A1X0MZZ3</accession>
<keyword evidence="3" id="KW-1185">Reference proteome</keyword>
<organism evidence="2 3">
    <name type="scientific">Pseudomonas floridensis</name>
    <dbReference type="NCBI Taxonomy" id="1958950"/>
    <lineage>
        <taxon>Bacteria</taxon>
        <taxon>Pseudomonadati</taxon>
        <taxon>Pseudomonadota</taxon>
        <taxon>Gammaproteobacteria</taxon>
        <taxon>Pseudomonadales</taxon>
        <taxon>Pseudomonadaceae</taxon>
        <taxon>Pseudomonas</taxon>
    </lineage>
</organism>
<protein>
    <submittedName>
        <fullName evidence="2">Uncharacterized protein</fullName>
    </submittedName>
</protein>
<dbReference type="RefSeq" id="WP_083185688.1">
    <property type="nucleotide sequence ID" value="NZ_CBCRZR010000020.1"/>
</dbReference>
<gene>
    <name evidence="2" type="ORF">BZK31_23540</name>
</gene>
<dbReference type="Proteomes" id="UP000192815">
    <property type="component" value="Unassembled WGS sequence"/>
</dbReference>
<evidence type="ECO:0000313" key="2">
    <source>
        <dbReference type="EMBL" id="ORC56197.1"/>
    </source>
</evidence>
<keyword evidence="1" id="KW-1133">Transmembrane helix</keyword>
<reference evidence="3" key="1">
    <citation type="submission" date="2017-02" db="EMBL/GenBank/DDBJ databases">
        <title>Pseudomonas floridae sp. nov., a novel pathogenic bacterial species isolated from tomato.</title>
        <authorList>
            <person name="Timilsina S."/>
            <person name="Vallad G.E."/>
            <person name="Jones J.B."/>
        </authorList>
    </citation>
    <scope>NUCLEOTIDE SEQUENCE [LARGE SCALE GENOMIC DNA]</scope>
    <source>
        <strain evidence="3">GEV388</strain>
    </source>
</reference>
<keyword evidence="1" id="KW-0812">Transmembrane</keyword>
<sequence>MVMPVKGRRSIEPPVLLLYGLQSSLALFIFLYNNPLKIEDRPLSLRFYGSRKPEKMPQIAAKKAIRCSFRAHTGSIDFIMAFGLTEIRNH</sequence>
<evidence type="ECO:0000313" key="3">
    <source>
        <dbReference type="Proteomes" id="UP000192815"/>
    </source>
</evidence>
<proteinExistence type="predicted"/>
<dbReference type="EMBL" id="MUIO01000106">
    <property type="protein sequence ID" value="ORC56197.1"/>
    <property type="molecule type" value="Genomic_DNA"/>
</dbReference>
<name>A0A1X0MZZ3_9PSED</name>
<comment type="caution">
    <text evidence="2">The sequence shown here is derived from an EMBL/GenBank/DDBJ whole genome shotgun (WGS) entry which is preliminary data.</text>
</comment>
<dbReference type="OrthoDB" id="9953370at2"/>
<dbReference type="AlphaFoldDB" id="A0A1X0MZZ3"/>
<keyword evidence="1" id="KW-0472">Membrane</keyword>